<feature type="region of interest" description="Disordered" evidence="1">
    <location>
        <begin position="308"/>
        <end position="354"/>
    </location>
</feature>
<sequence length="354" mass="37285">MAAAEASTGGGLAAFVSGKNMKVFAAAVSAIAKIGKDLYLDASEDGMMLRALNGSNSVYLAVLFTRGFFTHFEAPSVRDGSPSVRCKVQVKAMQPVLTGIRSVESTRIALAKSGVTSYIIFQHQCSSGAVKTHALMYEDTEVFAAVYDRAQASHNFVVSCRTLDTALEHLGVPQEVFVQASDAGIEFRAHHFGPALGGKAAFREDLAHKAHVEASVSIRADDLERVCVSDTAPGVGSDEDGRPTASFVTTLSEMRAMLEFCRAPAVDIGHLSFYFDSEDGAPILVTSERNEDLGIVVDQVMATIADEDAAGGAPPRDGTSAAPAERTALAAAAEHDDGTPARGPESKRPRPAGH</sequence>
<evidence type="ECO:0000313" key="2">
    <source>
        <dbReference type="EMBL" id="KAA0149030.1"/>
    </source>
</evidence>
<dbReference type="Proteomes" id="UP000323011">
    <property type="component" value="Unassembled WGS sequence"/>
</dbReference>
<evidence type="ECO:0000313" key="6">
    <source>
        <dbReference type="Proteomes" id="UP000322899"/>
    </source>
</evidence>
<dbReference type="EMBL" id="VLTN01000047">
    <property type="protein sequence ID" value="KAA0149030.1"/>
    <property type="molecule type" value="Genomic_DNA"/>
</dbReference>
<keyword evidence="7" id="KW-1185">Reference proteome</keyword>
<evidence type="ECO:0000313" key="5">
    <source>
        <dbReference type="EMBL" id="KAA0173214.1"/>
    </source>
</evidence>
<feature type="compositionally biased region" description="Basic and acidic residues" evidence="1">
    <location>
        <begin position="333"/>
        <end position="348"/>
    </location>
</feature>
<dbReference type="GO" id="GO:0006281">
    <property type="term" value="P:DNA repair"/>
    <property type="evidence" value="ECO:0007669"/>
    <property type="project" value="TreeGrafter"/>
</dbReference>
<evidence type="ECO:0000313" key="4">
    <source>
        <dbReference type="EMBL" id="KAA0171045.1"/>
    </source>
</evidence>
<dbReference type="EMBL" id="VLTM01000100">
    <property type="protein sequence ID" value="KAA0153488.1"/>
    <property type="molecule type" value="Genomic_DNA"/>
</dbReference>
<dbReference type="GO" id="GO:0000076">
    <property type="term" value="P:DNA replication checkpoint signaling"/>
    <property type="evidence" value="ECO:0007669"/>
    <property type="project" value="TreeGrafter"/>
</dbReference>
<proteinExistence type="predicted"/>
<comment type="caution">
    <text evidence="2">The sequence shown here is derived from an EMBL/GenBank/DDBJ whole genome shotgun (WGS) entry which is preliminary data.</text>
</comment>
<evidence type="ECO:0000313" key="3">
    <source>
        <dbReference type="EMBL" id="KAA0153488.1"/>
    </source>
</evidence>
<evidence type="ECO:0000313" key="7">
    <source>
        <dbReference type="Proteomes" id="UP000323011"/>
    </source>
</evidence>
<gene>
    <name evidence="5" type="ORF">FNF27_05302</name>
    <name evidence="4" type="ORF">FNF28_01050</name>
    <name evidence="2" type="ORF">FNF29_06321</name>
    <name evidence="3" type="ORF">FNF31_06479</name>
</gene>
<organism evidence="2 7">
    <name type="scientific">Cafeteria roenbergensis</name>
    <name type="common">Marine flagellate</name>
    <dbReference type="NCBI Taxonomy" id="33653"/>
    <lineage>
        <taxon>Eukaryota</taxon>
        <taxon>Sar</taxon>
        <taxon>Stramenopiles</taxon>
        <taxon>Bigyra</taxon>
        <taxon>Opalozoa</taxon>
        <taxon>Bicosoecida</taxon>
        <taxon>Cafeteriaceae</taxon>
        <taxon>Cafeteria</taxon>
    </lineage>
</organism>
<evidence type="ECO:0000313" key="8">
    <source>
        <dbReference type="Proteomes" id="UP000324907"/>
    </source>
</evidence>
<evidence type="ECO:0000256" key="1">
    <source>
        <dbReference type="SAM" id="MobiDB-lite"/>
    </source>
</evidence>
<dbReference type="OrthoDB" id="41979at2759"/>
<dbReference type="Gene3D" id="3.70.10.10">
    <property type="match status" value="1"/>
</dbReference>
<dbReference type="InterPro" id="IPR007268">
    <property type="entry name" value="Rad9/Ddc1"/>
</dbReference>
<dbReference type="PANTHER" id="PTHR15237:SF0">
    <property type="entry name" value="CELL CYCLE CHECKPOINT CONTROL PROTEIN"/>
    <property type="match status" value="1"/>
</dbReference>
<dbReference type="EMBL" id="VLTO01000036">
    <property type="protein sequence ID" value="KAA0173214.1"/>
    <property type="molecule type" value="Genomic_DNA"/>
</dbReference>
<dbReference type="Proteomes" id="UP000325113">
    <property type="component" value="Unassembled WGS sequence"/>
</dbReference>
<evidence type="ECO:0000313" key="9">
    <source>
        <dbReference type="Proteomes" id="UP000325113"/>
    </source>
</evidence>
<dbReference type="OMA" id="RTRQHHL"/>
<dbReference type="Proteomes" id="UP000322899">
    <property type="component" value="Unassembled WGS sequence"/>
</dbReference>
<reference evidence="6 7" key="1">
    <citation type="submission" date="2019-07" db="EMBL/GenBank/DDBJ databases">
        <title>Genomes of Cafeteria roenbergensis.</title>
        <authorList>
            <person name="Fischer M.G."/>
            <person name="Hackl T."/>
            <person name="Roman M."/>
        </authorList>
    </citation>
    <scope>NUCLEOTIDE SEQUENCE [LARGE SCALE GENOMIC DNA]</scope>
    <source>
        <strain evidence="2 7">BVI</strain>
        <strain evidence="3 9">Cflag</strain>
        <strain evidence="5 6">E4-10P</strain>
        <strain evidence="4 8">RCC970-E3</strain>
    </source>
</reference>
<dbReference type="SUPFAM" id="SSF55979">
    <property type="entry name" value="DNA clamp"/>
    <property type="match status" value="1"/>
</dbReference>
<accession>A0A5A8CAI1</accession>
<dbReference type="AlphaFoldDB" id="A0A5A8CAI1"/>
<dbReference type="Pfam" id="PF04139">
    <property type="entry name" value="Rad9"/>
    <property type="match status" value="1"/>
</dbReference>
<dbReference type="Proteomes" id="UP000324907">
    <property type="component" value="Unassembled WGS sequence"/>
</dbReference>
<dbReference type="EMBL" id="VLTL01000009">
    <property type="protein sequence ID" value="KAA0171045.1"/>
    <property type="molecule type" value="Genomic_DNA"/>
</dbReference>
<dbReference type="GO" id="GO:0030896">
    <property type="term" value="C:checkpoint clamp complex"/>
    <property type="evidence" value="ECO:0007669"/>
    <property type="project" value="InterPro"/>
</dbReference>
<dbReference type="GO" id="GO:0031573">
    <property type="term" value="P:mitotic intra-S DNA damage checkpoint signaling"/>
    <property type="evidence" value="ECO:0007669"/>
    <property type="project" value="TreeGrafter"/>
</dbReference>
<name>A0A5A8CAI1_CAFRO</name>
<feature type="compositionally biased region" description="Low complexity" evidence="1">
    <location>
        <begin position="321"/>
        <end position="332"/>
    </location>
</feature>
<dbReference type="InterPro" id="IPR046938">
    <property type="entry name" value="DNA_clamp_sf"/>
</dbReference>
<dbReference type="GO" id="GO:0071479">
    <property type="term" value="P:cellular response to ionizing radiation"/>
    <property type="evidence" value="ECO:0007669"/>
    <property type="project" value="TreeGrafter"/>
</dbReference>
<dbReference type="PANTHER" id="PTHR15237">
    <property type="entry name" value="DNA REPAIR PROTEIN RAD9"/>
    <property type="match status" value="1"/>
</dbReference>
<protein>
    <submittedName>
        <fullName evidence="2">Uncharacterized protein</fullName>
    </submittedName>
</protein>